<evidence type="ECO:0000313" key="13">
    <source>
        <dbReference type="Proteomes" id="UP001283361"/>
    </source>
</evidence>
<dbReference type="PANTHER" id="PTHR10811">
    <property type="entry name" value="FRINGE-RELATED"/>
    <property type="match status" value="1"/>
</dbReference>
<dbReference type="GO" id="GO:0016020">
    <property type="term" value="C:membrane"/>
    <property type="evidence" value="ECO:0007669"/>
    <property type="project" value="UniProtKB-SubCell"/>
</dbReference>
<comment type="caution">
    <text evidence="12">The sequence shown here is derived from an EMBL/GenBank/DDBJ whole genome shotgun (WGS) entry which is preliminary data.</text>
</comment>
<keyword evidence="7" id="KW-1133">Transmembrane helix</keyword>
<gene>
    <name evidence="12" type="ORF">RRG08_045509</name>
</gene>
<dbReference type="InterPro" id="IPR003378">
    <property type="entry name" value="Fringe-like_glycosylTrfase"/>
</dbReference>
<dbReference type="Proteomes" id="UP001283361">
    <property type="component" value="Unassembled WGS sequence"/>
</dbReference>
<feature type="domain" description="Fringe-like glycosyltransferase" evidence="11">
    <location>
        <begin position="253"/>
        <end position="459"/>
    </location>
</feature>
<dbReference type="GO" id="GO:0012505">
    <property type="term" value="C:endomembrane system"/>
    <property type="evidence" value="ECO:0007669"/>
    <property type="project" value="UniProtKB-SubCell"/>
</dbReference>
<evidence type="ECO:0000256" key="4">
    <source>
        <dbReference type="ARBA" id="ARBA00022679"/>
    </source>
</evidence>
<evidence type="ECO:0000256" key="5">
    <source>
        <dbReference type="ARBA" id="ARBA00022692"/>
    </source>
</evidence>
<evidence type="ECO:0000256" key="3">
    <source>
        <dbReference type="ARBA" id="ARBA00022676"/>
    </source>
</evidence>
<feature type="signal peptide" evidence="10">
    <location>
        <begin position="1"/>
        <end position="25"/>
    </location>
</feature>
<evidence type="ECO:0000256" key="6">
    <source>
        <dbReference type="ARBA" id="ARBA00022968"/>
    </source>
</evidence>
<keyword evidence="8" id="KW-0472">Membrane</keyword>
<dbReference type="AlphaFoldDB" id="A0AAE1AEG9"/>
<keyword evidence="4" id="KW-0808">Transferase</keyword>
<keyword evidence="10" id="KW-0732">Signal</keyword>
<feature type="chain" id="PRO_5042211573" description="Fringe-like glycosyltransferase domain-containing protein" evidence="10">
    <location>
        <begin position="26"/>
        <end position="493"/>
    </location>
</feature>
<keyword evidence="3" id="KW-0328">Glycosyltransferase</keyword>
<evidence type="ECO:0000256" key="1">
    <source>
        <dbReference type="ARBA" id="ARBA00004606"/>
    </source>
</evidence>
<comment type="subcellular location">
    <subcellularLocation>
        <location evidence="9">Endomembrane system</location>
        <topology evidence="9">Single-pass membrane protein</topology>
    </subcellularLocation>
    <subcellularLocation>
        <location evidence="1">Membrane</location>
        <topology evidence="1">Single-pass type II membrane protein</topology>
    </subcellularLocation>
</comment>
<dbReference type="EMBL" id="JAWDGP010002014">
    <property type="protein sequence ID" value="KAK3786123.1"/>
    <property type="molecule type" value="Genomic_DNA"/>
</dbReference>
<evidence type="ECO:0000256" key="8">
    <source>
        <dbReference type="ARBA" id="ARBA00023136"/>
    </source>
</evidence>
<dbReference type="GO" id="GO:0016757">
    <property type="term" value="F:glycosyltransferase activity"/>
    <property type="evidence" value="ECO:0007669"/>
    <property type="project" value="UniProtKB-KW"/>
</dbReference>
<dbReference type="FunFam" id="3.90.550.50:FF:000008">
    <property type="entry name" value="Beta-1,3-glucosyltransferase"/>
    <property type="match status" value="1"/>
</dbReference>
<comment type="similarity">
    <text evidence="2">Belongs to the glycosyltransferase 31 family.</text>
</comment>
<keyword evidence="13" id="KW-1185">Reference proteome</keyword>
<reference evidence="12" key="1">
    <citation type="journal article" date="2023" name="G3 (Bethesda)">
        <title>A reference genome for the long-term kleptoplast-retaining sea slug Elysia crispata morphotype clarki.</title>
        <authorList>
            <person name="Eastman K.E."/>
            <person name="Pendleton A.L."/>
            <person name="Shaikh M.A."/>
            <person name="Suttiyut T."/>
            <person name="Ogas R."/>
            <person name="Tomko P."/>
            <person name="Gavelis G."/>
            <person name="Widhalm J.R."/>
            <person name="Wisecaver J.H."/>
        </authorList>
    </citation>
    <scope>NUCLEOTIDE SEQUENCE</scope>
    <source>
        <strain evidence="12">ECLA1</strain>
    </source>
</reference>
<keyword evidence="6" id="KW-0735">Signal-anchor</keyword>
<evidence type="ECO:0000256" key="9">
    <source>
        <dbReference type="ARBA" id="ARBA00037847"/>
    </source>
</evidence>
<evidence type="ECO:0000256" key="2">
    <source>
        <dbReference type="ARBA" id="ARBA00008661"/>
    </source>
</evidence>
<evidence type="ECO:0000256" key="7">
    <source>
        <dbReference type="ARBA" id="ARBA00022989"/>
    </source>
</evidence>
<sequence>MAFLKFKANILFSLVVCLLHGASLGIQSDAQEKKSTHLELRNVLFIVLSQHDDFHVKEADSFKIAFNEQLKSTEKAQQPKLLFTHRDFVDVKGAWAVLPLIQHVVHISEEQPISWVFICEEDTRVNLTGLVSLLQKFDPSQNHFLGRELRDQETTIIHHFAFPDNPSQFAYPDFRAGLVLSNALIHDLHERFESTKQRTDFSIDPKHELAMFIWNEDSGQRLTHVKEFCSSLESVESWCVTTQISRFPECGQPIEKDDIVVAVKTCAKFHESRVPIVKQTWGKEAEIIEYFSEVEDATIPTIDLGIPNTKRGHCGKTMAIIKRVSKHPLLTGKLWLLIADDDTIINLDQLRYLLSCYNPKQPVALGERYGYGLLRGGGYDYITGGGGMVFSQRARDLLADRCKCYTYDAPDDMTLGMCLKSIGIPLTHSRFFHQARPEDYSPAFLANQVPVSFHKHWNTDPLRVYADLIAVGTAHAERKQERTSGEKARKVEL</sequence>
<dbReference type="Pfam" id="PF02434">
    <property type="entry name" value="Fringe"/>
    <property type="match status" value="2"/>
</dbReference>
<protein>
    <recommendedName>
        <fullName evidence="11">Fringe-like glycosyltransferase domain-containing protein</fullName>
    </recommendedName>
</protein>
<proteinExistence type="inferred from homology"/>
<keyword evidence="5" id="KW-0812">Transmembrane</keyword>
<evidence type="ECO:0000313" key="12">
    <source>
        <dbReference type="EMBL" id="KAK3786123.1"/>
    </source>
</evidence>
<feature type="domain" description="Fringe-like glycosyltransferase" evidence="11">
    <location>
        <begin position="101"/>
        <end position="236"/>
    </location>
</feature>
<evidence type="ECO:0000256" key="10">
    <source>
        <dbReference type="SAM" id="SignalP"/>
    </source>
</evidence>
<name>A0AAE1AEG9_9GAST</name>
<dbReference type="Gene3D" id="3.90.550.50">
    <property type="match status" value="2"/>
</dbReference>
<accession>A0AAE1AEG9</accession>
<evidence type="ECO:0000259" key="11">
    <source>
        <dbReference type="Pfam" id="PF02434"/>
    </source>
</evidence>
<organism evidence="12 13">
    <name type="scientific">Elysia crispata</name>
    <name type="common">lettuce slug</name>
    <dbReference type="NCBI Taxonomy" id="231223"/>
    <lineage>
        <taxon>Eukaryota</taxon>
        <taxon>Metazoa</taxon>
        <taxon>Spiralia</taxon>
        <taxon>Lophotrochozoa</taxon>
        <taxon>Mollusca</taxon>
        <taxon>Gastropoda</taxon>
        <taxon>Heterobranchia</taxon>
        <taxon>Euthyneura</taxon>
        <taxon>Panpulmonata</taxon>
        <taxon>Sacoglossa</taxon>
        <taxon>Placobranchoidea</taxon>
        <taxon>Plakobranchidae</taxon>
        <taxon>Elysia</taxon>
    </lineage>
</organism>